<evidence type="ECO:0000313" key="1">
    <source>
        <dbReference type="EMBL" id="CAN66940.1"/>
    </source>
</evidence>
<dbReference type="AlphaFoldDB" id="A5ANJ6"/>
<name>A5ANJ6_VITVI</name>
<accession>A5ANJ6</accession>
<protein>
    <submittedName>
        <fullName evidence="1">Uncharacterized protein</fullName>
    </submittedName>
</protein>
<sequence length="123" mass="13595">MELLRIATRGIAHSTRVGILSGHLSTFSGYLTSGILSGRHSTLSGYLTSGWKRRTFQLPQSDMSGSSDSAYPESFSLSIQCRGVLLKLPDIFDRIFEIFCFRYLLSKSLNSPCNPPIIGFLSL</sequence>
<dbReference type="EMBL" id="AM430841">
    <property type="protein sequence ID" value="CAN66940.1"/>
    <property type="molecule type" value="Genomic_DNA"/>
</dbReference>
<proteinExistence type="predicted"/>
<organism evidence="1">
    <name type="scientific">Vitis vinifera</name>
    <name type="common">Grape</name>
    <dbReference type="NCBI Taxonomy" id="29760"/>
    <lineage>
        <taxon>Eukaryota</taxon>
        <taxon>Viridiplantae</taxon>
        <taxon>Streptophyta</taxon>
        <taxon>Embryophyta</taxon>
        <taxon>Tracheophyta</taxon>
        <taxon>Spermatophyta</taxon>
        <taxon>Magnoliopsida</taxon>
        <taxon>eudicotyledons</taxon>
        <taxon>Gunneridae</taxon>
        <taxon>Pentapetalae</taxon>
        <taxon>rosids</taxon>
        <taxon>Vitales</taxon>
        <taxon>Vitaceae</taxon>
        <taxon>Viteae</taxon>
        <taxon>Vitis</taxon>
    </lineage>
</organism>
<gene>
    <name evidence="1" type="ORF">VITISV_010067</name>
</gene>
<reference evidence="1" key="1">
    <citation type="journal article" date="2007" name="PLoS ONE">
        <title>The first genome sequence of an elite grapevine cultivar (Pinot noir Vitis vinifera L.): coping with a highly heterozygous genome.</title>
        <authorList>
            <person name="Velasco R."/>
            <person name="Zharkikh A."/>
            <person name="Troggio M."/>
            <person name="Cartwright D.A."/>
            <person name="Cestaro A."/>
            <person name="Pruss D."/>
            <person name="Pindo M."/>
            <person name="FitzGerald L.M."/>
            <person name="Vezzulli S."/>
            <person name="Reid J."/>
            <person name="Malacarne G."/>
            <person name="Iliev D."/>
            <person name="Coppola G."/>
            <person name="Wardell B."/>
            <person name="Micheletti D."/>
            <person name="Macalma T."/>
            <person name="Facci M."/>
            <person name="Mitchell J.T."/>
            <person name="Perazzolli M."/>
            <person name="Eldredge G."/>
            <person name="Gatto P."/>
            <person name="Oyzerski R."/>
            <person name="Moretto M."/>
            <person name="Gutin N."/>
            <person name="Stefanini M."/>
            <person name="Chen Y."/>
            <person name="Segala C."/>
            <person name="Davenport C."/>
            <person name="Dematte L."/>
            <person name="Mraz A."/>
            <person name="Battilana J."/>
            <person name="Stormo K."/>
            <person name="Costa F."/>
            <person name="Tao Q."/>
            <person name="Si-Ammour A."/>
            <person name="Harkins T."/>
            <person name="Lackey A."/>
            <person name="Perbost C."/>
            <person name="Taillon B."/>
            <person name="Stella A."/>
            <person name="Solovyev V."/>
            <person name="Fawcett J.A."/>
            <person name="Sterck L."/>
            <person name="Vandepoele K."/>
            <person name="Grando S.M."/>
            <person name="Toppo S."/>
            <person name="Moser C."/>
            <person name="Lanchbury J."/>
            <person name="Bogden R."/>
            <person name="Skolnick M."/>
            <person name="Sgaramella V."/>
            <person name="Bhatnagar S.K."/>
            <person name="Fontana P."/>
            <person name="Gutin A."/>
            <person name="Van de Peer Y."/>
            <person name="Salamini F."/>
            <person name="Viola R."/>
        </authorList>
    </citation>
    <scope>NUCLEOTIDE SEQUENCE</scope>
</reference>